<keyword evidence="3 7" id="KW-0210">Decarboxylase</keyword>
<reference evidence="10" key="1">
    <citation type="journal article" date="2024" name="Int. J. Syst. Evol. Microbiol.">
        <title>Polycladomyces zharkentensis sp. nov., a novel thermophilic cellulose- and starch-degrading member of the Bacillota from a geothermal aquifer in Kazakhstan.</title>
        <authorList>
            <person name="Mashzhan A."/>
            <person name="Kistaubayeva A."/>
            <person name="Javier-Lopez R."/>
            <person name="Bissenova U."/>
            <person name="Bissenbay A."/>
            <person name="Birkeland N.K."/>
        </authorList>
    </citation>
    <scope>NUCLEOTIDE SEQUENCE</scope>
    <source>
        <strain evidence="10">ZKZ2T</strain>
    </source>
</reference>
<dbReference type="PROSITE" id="PS00156">
    <property type="entry name" value="OMPDECASE"/>
    <property type="match status" value="1"/>
</dbReference>
<dbReference type="CDD" id="cd04725">
    <property type="entry name" value="OMP_decarboxylase_like"/>
    <property type="match status" value="1"/>
</dbReference>
<dbReference type="NCBIfam" id="NF001273">
    <property type="entry name" value="PRK00230.1"/>
    <property type="match status" value="1"/>
</dbReference>
<feature type="binding site" evidence="7">
    <location>
        <position position="127"/>
    </location>
    <ligand>
        <name>substrate</name>
    </ligand>
</feature>
<dbReference type="InterPro" id="IPR047596">
    <property type="entry name" value="OMPdecase_bac"/>
</dbReference>
<gene>
    <name evidence="7 10" type="primary">pyrF</name>
    <name evidence="10" type="ORF">JQC72_02215</name>
</gene>
<evidence type="ECO:0000256" key="5">
    <source>
        <dbReference type="ARBA" id="ARBA00023239"/>
    </source>
</evidence>
<dbReference type="PANTHER" id="PTHR32119:SF2">
    <property type="entry name" value="OROTIDINE 5'-PHOSPHATE DECARBOXYLASE"/>
    <property type="match status" value="1"/>
</dbReference>
<comment type="catalytic activity">
    <reaction evidence="6 7 8">
        <text>orotidine 5'-phosphate + H(+) = UMP + CO2</text>
        <dbReference type="Rhea" id="RHEA:11596"/>
        <dbReference type="ChEBI" id="CHEBI:15378"/>
        <dbReference type="ChEBI" id="CHEBI:16526"/>
        <dbReference type="ChEBI" id="CHEBI:57538"/>
        <dbReference type="ChEBI" id="CHEBI:57865"/>
        <dbReference type="EC" id="4.1.1.23"/>
    </reaction>
</comment>
<protein>
    <recommendedName>
        <fullName evidence="7">Orotidine 5'-phosphate decarboxylase</fullName>
        <ecNumber evidence="7">4.1.1.23</ecNumber>
    </recommendedName>
    <alternativeName>
        <fullName evidence="7">OMP decarboxylase</fullName>
        <shortName evidence="7">OMPDCase</shortName>
        <shortName evidence="7">OMPdecase</shortName>
    </alternativeName>
</protein>
<dbReference type="NCBIfam" id="TIGR01740">
    <property type="entry name" value="pyrF"/>
    <property type="match status" value="1"/>
</dbReference>
<evidence type="ECO:0000259" key="9">
    <source>
        <dbReference type="SMART" id="SM00934"/>
    </source>
</evidence>
<dbReference type="EMBL" id="JAFHAP010000004">
    <property type="protein sequence ID" value="MBN2908335.1"/>
    <property type="molecule type" value="Genomic_DNA"/>
</dbReference>
<comment type="function">
    <text evidence="1 7">Catalyzes the decarboxylation of orotidine 5'-monophosphate (OMP) to uridine 5'-monophosphate (UMP).</text>
</comment>
<dbReference type="Gene3D" id="3.20.20.70">
    <property type="entry name" value="Aldolase class I"/>
    <property type="match status" value="1"/>
</dbReference>
<feature type="binding site" evidence="7">
    <location>
        <position position="40"/>
    </location>
    <ligand>
        <name>substrate</name>
    </ligand>
</feature>
<dbReference type="Pfam" id="PF00215">
    <property type="entry name" value="OMPdecase"/>
    <property type="match status" value="1"/>
</dbReference>
<sequence>MTSSTALTDPTIMIALDLPTQAAAESFLARWPQEKRPFLKVGMQLFYATGPAWVTSLKERGYPVFLDLKLHDIPHTVYHAVKSVASLGVDMLTLHAGGGVSMMAAAREAAAAAGADTMRLVGVTQLTSTDQRTMNEEIGIPGTVEDCVRRYAELAAQAGLHGVICSGWEVPMVKRAMRNAGTEGIAVVPGIRPHGVASDDQKRIMTPEQAVQNGADYLVVGRAILRADDPVHAYEQIQQDITKVRRI</sequence>
<dbReference type="RefSeq" id="WP_205492490.1">
    <property type="nucleotide sequence ID" value="NZ_JAFHAP010000004.1"/>
</dbReference>
<comment type="caution">
    <text evidence="10">The sequence shown here is derived from an EMBL/GenBank/DDBJ whole genome shotgun (WGS) entry which is preliminary data.</text>
</comment>
<feature type="active site" description="Proton donor" evidence="7">
    <location>
        <position position="69"/>
    </location>
</feature>
<feature type="binding site" evidence="7">
    <location>
        <position position="222"/>
    </location>
    <ligand>
        <name>substrate</name>
    </ligand>
</feature>
<evidence type="ECO:0000256" key="7">
    <source>
        <dbReference type="HAMAP-Rule" id="MF_01200"/>
    </source>
</evidence>
<dbReference type="InterPro" id="IPR014732">
    <property type="entry name" value="OMPdecase"/>
</dbReference>
<feature type="binding site" evidence="7">
    <location>
        <position position="192"/>
    </location>
    <ligand>
        <name>substrate</name>
    </ligand>
</feature>
<dbReference type="EC" id="4.1.1.23" evidence="7"/>
<comment type="subunit">
    <text evidence="7">Homodimer.</text>
</comment>
<feature type="binding site" evidence="7">
    <location>
        <begin position="67"/>
        <end position="76"/>
    </location>
    <ligand>
        <name>substrate</name>
    </ligand>
</feature>
<dbReference type="InterPro" id="IPR001754">
    <property type="entry name" value="OMPdeCOase_dom"/>
</dbReference>
<feature type="binding site" evidence="7">
    <location>
        <position position="17"/>
    </location>
    <ligand>
        <name>substrate</name>
    </ligand>
</feature>
<comment type="similarity">
    <text evidence="7">Belongs to the OMP decarboxylase family. Type 1 subfamily.</text>
</comment>
<dbReference type="Proteomes" id="UP001177120">
    <property type="component" value="Unassembled WGS sequence"/>
</dbReference>
<dbReference type="HAMAP" id="MF_01200_B">
    <property type="entry name" value="OMPdecase_type1_B"/>
    <property type="match status" value="1"/>
</dbReference>
<dbReference type="SMART" id="SM00934">
    <property type="entry name" value="OMPdecase"/>
    <property type="match status" value="1"/>
</dbReference>
<name>A0ABS2WFL0_9BACL</name>
<accession>A0ABS2WFL0</accession>
<feature type="binding site" evidence="7">
    <location>
        <position position="221"/>
    </location>
    <ligand>
        <name>substrate</name>
    </ligand>
</feature>
<keyword evidence="5 7" id="KW-0456">Lyase</keyword>
<feature type="domain" description="Orotidine 5'-phosphate decarboxylase" evidence="9">
    <location>
        <begin position="11"/>
        <end position="237"/>
    </location>
</feature>
<evidence type="ECO:0000313" key="10">
    <source>
        <dbReference type="EMBL" id="MBN2908335.1"/>
    </source>
</evidence>
<dbReference type="SUPFAM" id="SSF51366">
    <property type="entry name" value="Ribulose-phoshate binding barrel"/>
    <property type="match status" value="1"/>
</dbReference>
<evidence type="ECO:0000313" key="11">
    <source>
        <dbReference type="Proteomes" id="UP001177120"/>
    </source>
</evidence>
<proteinExistence type="inferred from homology"/>
<dbReference type="GO" id="GO:0004590">
    <property type="term" value="F:orotidine-5'-phosphate decarboxylase activity"/>
    <property type="evidence" value="ECO:0007669"/>
    <property type="project" value="UniProtKB-EC"/>
</dbReference>
<organism evidence="10 11">
    <name type="scientific">Polycladomyces zharkentensis</name>
    <dbReference type="NCBI Taxonomy" id="2807616"/>
    <lineage>
        <taxon>Bacteria</taxon>
        <taxon>Bacillati</taxon>
        <taxon>Bacillota</taxon>
        <taxon>Bacilli</taxon>
        <taxon>Bacillales</taxon>
        <taxon>Thermoactinomycetaceae</taxon>
        <taxon>Polycladomyces</taxon>
    </lineage>
</organism>
<keyword evidence="4 7" id="KW-0665">Pyrimidine biosynthesis</keyword>
<dbReference type="InterPro" id="IPR011060">
    <property type="entry name" value="RibuloseP-bd_barrel"/>
</dbReference>
<dbReference type="InterPro" id="IPR018089">
    <property type="entry name" value="OMPdecase_AS"/>
</dbReference>
<feature type="binding site" evidence="7">
    <location>
        <position position="201"/>
    </location>
    <ligand>
        <name>substrate</name>
    </ligand>
</feature>
<evidence type="ECO:0000256" key="6">
    <source>
        <dbReference type="ARBA" id="ARBA00049157"/>
    </source>
</evidence>
<evidence type="ECO:0000256" key="8">
    <source>
        <dbReference type="RuleBase" id="RU000512"/>
    </source>
</evidence>
<dbReference type="PANTHER" id="PTHR32119">
    <property type="entry name" value="OROTIDINE 5'-PHOSPHATE DECARBOXYLASE"/>
    <property type="match status" value="1"/>
</dbReference>
<keyword evidence="11" id="KW-1185">Reference proteome</keyword>
<dbReference type="InterPro" id="IPR013785">
    <property type="entry name" value="Aldolase_TIM"/>
</dbReference>
<evidence type="ECO:0000256" key="2">
    <source>
        <dbReference type="ARBA" id="ARBA00004861"/>
    </source>
</evidence>
<evidence type="ECO:0000256" key="4">
    <source>
        <dbReference type="ARBA" id="ARBA00022975"/>
    </source>
</evidence>
<evidence type="ECO:0000256" key="1">
    <source>
        <dbReference type="ARBA" id="ARBA00002356"/>
    </source>
</evidence>
<comment type="pathway">
    <text evidence="2 7 8">Pyrimidine metabolism; UMP biosynthesis via de novo pathway; UMP from orotate: step 2/2.</text>
</comment>
<evidence type="ECO:0000256" key="3">
    <source>
        <dbReference type="ARBA" id="ARBA00022793"/>
    </source>
</evidence>